<accession>A0A210QDF8</accession>
<evidence type="ECO:0000313" key="2">
    <source>
        <dbReference type="Proteomes" id="UP000242188"/>
    </source>
</evidence>
<dbReference type="Gene3D" id="2.40.70.10">
    <property type="entry name" value="Acid Proteases"/>
    <property type="match status" value="1"/>
</dbReference>
<gene>
    <name evidence="1" type="ORF">KP79_PYT26223</name>
</gene>
<organism evidence="1 2">
    <name type="scientific">Mizuhopecten yessoensis</name>
    <name type="common">Japanese scallop</name>
    <name type="synonym">Patinopecten yessoensis</name>
    <dbReference type="NCBI Taxonomy" id="6573"/>
    <lineage>
        <taxon>Eukaryota</taxon>
        <taxon>Metazoa</taxon>
        <taxon>Spiralia</taxon>
        <taxon>Lophotrochozoa</taxon>
        <taxon>Mollusca</taxon>
        <taxon>Bivalvia</taxon>
        <taxon>Autobranchia</taxon>
        <taxon>Pteriomorphia</taxon>
        <taxon>Pectinida</taxon>
        <taxon>Pectinoidea</taxon>
        <taxon>Pectinidae</taxon>
        <taxon>Mizuhopecten</taxon>
    </lineage>
</organism>
<dbReference type="SUPFAM" id="SSF50630">
    <property type="entry name" value="Acid proteases"/>
    <property type="match status" value="1"/>
</dbReference>
<proteinExistence type="predicted"/>
<name>A0A210QDF8_MIZYE</name>
<protein>
    <recommendedName>
        <fullName evidence="3">Peptidase A2 domain-containing protein</fullName>
    </recommendedName>
</protein>
<comment type="caution">
    <text evidence="1">The sequence shown here is derived from an EMBL/GenBank/DDBJ whole genome shotgun (WGS) entry which is preliminary data.</text>
</comment>
<dbReference type="CDD" id="cd00303">
    <property type="entry name" value="retropepsin_like"/>
    <property type="match status" value="1"/>
</dbReference>
<dbReference type="Proteomes" id="UP000242188">
    <property type="component" value="Unassembled WGS sequence"/>
</dbReference>
<dbReference type="InterPro" id="IPR021109">
    <property type="entry name" value="Peptidase_aspartic_dom_sf"/>
</dbReference>
<dbReference type="EMBL" id="NEDP02004093">
    <property type="protein sequence ID" value="OWF46776.1"/>
    <property type="molecule type" value="Genomic_DNA"/>
</dbReference>
<evidence type="ECO:0008006" key="3">
    <source>
        <dbReference type="Google" id="ProtNLM"/>
    </source>
</evidence>
<reference evidence="1 2" key="1">
    <citation type="journal article" date="2017" name="Nat. Ecol. Evol.">
        <title>Scallop genome provides insights into evolution of bilaterian karyotype and development.</title>
        <authorList>
            <person name="Wang S."/>
            <person name="Zhang J."/>
            <person name="Jiao W."/>
            <person name="Li J."/>
            <person name="Xun X."/>
            <person name="Sun Y."/>
            <person name="Guo X."/>
            <person name="Huan P."/>
            <person name="Dong B."/>
            <person name="Zhang L."/>
            <person name="Hu X."/>
            <person name="Sun X."/>
            <person name="Wang J."/>
            <person name="Zhao C."/>
            <person name="Wang Y."/>
            <person name="Wang D."/>
            <person name="Huang X."/>
            <person name="Wang R."/>
            <person name="Lv J."/>
            <person name="Li Y."/>
            <person name="Zhang Z."/>
            <person name="Liu B."/>
            <person name="Lu W."/>
            <person name="Hui Y."/>
            <person name="Liang J."/>
            <person name="Zhou Z."/>
            <person name="Hou R."/>
            <person name="Li X."/>
            <person name="Liu Y."/>
            <person name="Li H."/>
            <person name="Ning X."/>
            <person name="Lin Y."/>
            <person name="Zhao L."/>
            <person name="Xing Q."/>
            <person name="Dou J."/>
            <person name="Li Y."/>
            <person name="Mao J."/>
            <person name="Guo H."/>
            <person name="Dou H."/>
            <person name="Li T."/>
            <person name="Mu C."/>
            <person name="Jiang W."/>
            <person name="Fu Q."/>
            <person name="Fu X."/>
            <person name="Miao Y."/>
            <person name="Liu J."/>
            <person name="Yu Q."/>
            <person name="Li R."/>
            <person name="Liao H."/>
            <person name="Li X."/>
            <person name="Kong Y."/>
            <person name="Jiang Z."/>
            <person name="Chourrout D."/>
            <person name="Li R."/>
            <person name="Bao Z."/>
        </authorList>
    </citation>
    <scope>NUCLEOTIDE SEQUENCE [LARGE SCALE GENOMIC DNA]</scope>
    <source>
        <strain evidence="1 2">PY_sf001</strain>
    </source>
</reference>
<dbReference type="Pfam" id="PF13975">
    <property type="entry name" value="gag-asp_proteas"/>
    <property type="match status" value="1"/>
</dbReference>
<keyword evidence="2" id="KW-1185">Reference proteome</keyword>
<evidence type="ECO:0000313" key="1">
    <source>
        <dbReference type="EMBL" id="OWF46776.1"/>
    </source>
</evidence>
<sequence>MKENKEGPQCVFEIKHTSNDGLFLQVSLNNKEIDSLLDTGATISVLSSKVFLELPESRRQDLSRNCGQLRVADGKVITPMGMAMFPLEISGKIKKCRMIVADIEVPAVIGYDFMKQNDCVMDVGRGTVTFNGKAAKCYLESQRSRSVFKLSLIENVVISASSEMILPTKIVGDIPVGHQAIIDEGSCKLTKIGVLVGKSIFDPSSEVIPVRVANMTNQPQRI</sequence>
<dbReference type="AlphaFoldDB" id="A0A210QDF8"/>